<sequence length="86" mass="9764">VSELVPSLKKDQSQCSLQMSNLVIEQENVFTIWRSKIDQFGRGHMVQLGKCYLSQICPILATQRYIALKGYTPGFLFQHGHGIPLK</sequence>
<gene>
    <name evidence="1" type="ORF">JRQ81_007423</name>
</gene>
<keyword evidence="2" id="KW-1185">Reference proteome</keyword>
<evidence type="ECO:0000313" key="1">
    <source>
        <dbReference type="EMBL" id="KAJ7310501.1"/>
    </source>
</evidence>
<dbReference type="AlphaFoldDB" id="A0A9Q0XD54"/>
<proteinExistence type="predicted"/>
<protein>
    <submittedName>
        <fullName evidence="1">Uncharacterized protein</fullName>
    </submittedName>
</protein>
<accession>A0A9Q0XD54</accession>
<organism evidence="1 2">
    <name type="scientific">Phrynocephalus forsythii</name>
    <dbReference type="NCBI Taxonomy" id="171643"/>
    <lineage>
        <taxon>Eukaryota</taxon>
        <taxon>Metazoa</taxon>
        <taxon>Chordata</taxon>
        <taxon>Craniata</taxon>
        <taxon>Vertebrata</taxon>
        <taxon>Euteleostomi</taxon>
        <taxon>Lepidosauria</taxon>
        <taxon>Squamata</taxon>
        <taxon>Bifurcata</taxon>
        <taxon>Unidentata</taxon>
        <taxon>Episquamata</taxon>
        <taxon>Toxicofera</taxon>
        <taxon>Iguania</taxon>
        <taxon>Acrodonta</taxon>
        <taxon>Agamidae</taxon>
        <taxon>Agaminae</taxon>
        <taxon>Phrynocephalus</taxon>
    </lineage>
</organism>
<dbReference type="Proteomes" id="UP001142489">
    <property type="component" value="Unassembled WGS sequence"/>
</dbReference>
<reference evidence="1" key="1">
    <citation type="journal article" date="2023" name="DNA Res.">
        <title>Chromosome-level genome assembly of Phrynocephalus forsythii using third-generation DNA sequencing and Hi-C analysis.</title>
        <authorList>
            <person name="Qi Y."/>
            <person name="Zhao W."/>
            <person name="Zhao Y."/>
            <person name="Niu C."/>
            <person name="Cao S."/>
            <person name="Zhang Y."/>
        </authorList>
    </citation>
    <scope>NUCLEOTIDE SEQUENCE</scope>
    <source>
        <tissue evidence="1">Muscle</tissue>
    </source>
</reference>
<feature type="non-terminal residue" evidence="1">
    <location>
        <position position="1"/>
    </location>
</feature>
<name>A0A9Q0XD54_9SAUR</name>
<comment type="caution">
    <text evidence="1">The sequence shown here is derived from an EMBL/GenBank/DDBJ whole genome shotgun (WGS) entry which is preliminary data.</text>
</comment>
<evidence type="ECO:0000313" key="2">
    <source>
        <dbReference type="Proteomes" id="UP001142489"/>
    </source>
</evidence>
<dbReference type="EMBL" id="JAPFRF010000015">
    <property type="protein sequence ID" value="KAJ7310501.1"/>
    <property type="molecule type" value="Genomic_DNA"/>
</dbReference>